<accession>A0A8K0S6F3</accession>
<gene>
    <name evidence="1" type="ORF">BKA59DRAFT_504660</name>
</gene>
<protein>
    <submittedName>
        <fullName evidence="1">Uncharacterized protein</fullName>
    </submittedName>
</protein>
<proteinExistence type="predicted"/>
<comment type="caution">
    <text evidence="1">The sequence shown here is derived from an EMBL/GenBank/DDBJ whole genome shotgun (WGS) entry which is preliminary data.</text>
</comment>
<dbReference type="EMBL" id="JAGPXF010000001">
    <property type="protein sequence ID" value="KAH7261607.1"/>
    <property type="molecule type" value="Genomic_DNA"/>
</dbReference>
<reference evidence="1" key="1">
    <citation type="journal article" date="2021" name="Nat. Commun.">
        <title>Genetic determinants of endophytism in the Arabidopsis root mycobiome.</title>
        <authorList>
            <person name="Mesny F."/>
            <person name="Miyauchi S."/>
            <person name="Thiergart T."/>
            <person name="Pickel B."/>
            <person name="Atanasova L."/>
            <person name="Karlsson M."/>
            <person name="Huettel B."/>
            <person name="Barry K.W."/>
            <person name="Haridas S."/>
            <person name="Chen C."/>
            <person name="Bauer D."/>
            <person name="Andreopoulos W."/>
            <person name="Pangilinan J."/>
            <person name="LaButti K."/>
            <person name="Riley R."/>
            <person name="Lipzen A."/>
            <person name="Clum A."/>
            <person name="Drula E."/>
            <person name="Henrissat B."/>
            <person name="Kohler A."/>
            <person name="Grigoriev I.V."/>
            <person name="Martin F.M."/>
            <person name="Hacquard S."/>
        </authorList>
    </citation>
    <scope>NUCLEOTIDE SEQUENCE</scope>
    <source>
        <strain evidence="1">MPI-SDFR-AT-0068</strain>
    </source>
</reference>
<name>A0A8K0S6F3_9HYPO</name>
<evidence type="ECO:0000313" key="2">
    <source>
        <dbReference type="Proteomes" id="UP000813427"/>
    </source>
</evidence>
<dbReference type="Proteomes" id="UP000813427">
    <property type="component" value="Unassembled WGS sequence"/>
</dbReference>
<keyword evidence="2" id="KW-1185">Reference proteome</keyword>
<organism evidence="1 2">
    <name type="scientific">Fusarium tricinctum</name>
    <dbReference type="NCBI Taxonomy" id="61284"/>
    <lineage>
        <taxon>Eukaryota</taxon>
        <taxon>Fungi</taxon>
        <taxon>Dikarya</taxon>
        <taxon>Ascomycota</taxon>
        <taxon>Pezizomycotina</taxon>
        <taxon>Sordariomycetes</taxon>
        <taxon>Hypocreomycetidae</taxon>
        <taxon>Hypocreales</taxon>
        <taxon>Nectriaceae</taxon>
        <taxon>Fusarium</taxon>
        <taxon>Fusarium tricinctum species complex</taxon>
    </lineage>
</organism>
<dbReference type="AlphaFoldDB" id="A0A8K0S6F3"/>
<evidence type="ECO:0000313" key="1">
    <source>
        <dbReference type="EMBL" id="KAH7261607.1"/>
    </source>
</evidence>
<dbReference type="OrthoDB" id="6606584at2759"/>
<sequence length="132" mass="15029">MDGTMGTQTDTGSWGRSYPVQFTFSIGGKEFLYSQCQSDQYWFTQELLPGGKMGSVADSGTWDYSYAVQSPFTIDNRVFFCGHKMSTNFWFIQELFTTEKWEPRLIPAIEIIPITYCIPSRLAIRTTSLATT</sequence>